<evidence type="ECO:0000256" key="1">
    <source>
        <dbReference type="ARBA" id="ARBA00004906"/>
    </source>
</evidence>
<dbReference type="SMART" id="SM00710">
    <property type="entry name" value="PbH1"/>
    <property type="match status" value="10"/>
</dbReference>
<dbReference type="Pfam" id="PF05048">
    <property type="entry name" value="NosD"/>
    <property type="match status" value="1"/>
</dbReference>
<dbReference type="SUPFAM" id="SSF51126">
    <property type="entry name" value="Pectin lyase-like"/>
    <property type="match status" value="1"/>
</dbReference>
<gene>
    <name evidence="6" type="ORF">CCAL9337_02690</name>
</gene>
<dbReference type="EMBL" id="LIWG01000002">
    <property type="protein sequence ID" value="MBE3607638.1"/>
    <property type="molecule type" value="Genomic_DNA"/>
</dbReference>
<organism evidence="6 7">
    <name type="scientific">Campylobacter californiensis</name>
    <dbReference type="NCBI Taxonomy" id="1032243"/>
    <lineage>
        <taxon>Bacteria</taxon>
        <taxon>Pseudomonadati</taxon>
        <taxon>Campylobacterota</taxon>
        <taxon>Epsilonproteobacteria</taxon>
        <taxon>Campylobacterales</taxon>
        <taxon>Campylobacteraceae</taxon>
        <taxon>Campylobacter</taxon>
    </lineage>
</organism>
<accession>A0AAW3ZWP3</accession>
<feature type="domain" description="Periplasmic copper-binding protein NosD beta helix" evidence="5">
    <location>
        <begin position="132"/>
        <end position="336"/>
    </location>
</feature>
<dbReference type="InterPro" id="IPR026464">
    <property type="entry name" value="NosD_copper_fam"/>
</dbReference>
<dbReference type="InterPro" id="IPR012334">
    <property type="entry name" value="Pectin_lyas_fold"/>
</dbReference>
<dbReference type="AlphaFoldDB" id="A0AAW3ZWP3"/>
<evidence type="ECO:0000256" key="3">
    <source>
        <dbReference type="ARBA" id="ARBA00022786"/>
    </source>
</evidence>
<protein>
    <submittedName>
        <fullName evidence="6">Nitrous oxide reductase family maturation protein NosD</fullName>
    </submittedName>
</protein>
<dbReference type="NCBIfam" id="TIGR04247">
    <property type="entry name" value="NosD_copper_fam"/>
    <property type="match status" value="1"/>
</dbReference>
<dbReference type="Proteomes" id="UP000650616">
    <property type="component" value="Unassembled WGS sequence"/>
</dbReference>
<comment type="caution">
    <text evidence="6">The sequence shown here is derived from an EMBL/GenBank/DDBJ whole genome shotgun (WGS) entry which is preliminary data.</text>
</comment>
<keyword evidence="4" id="KW-0732">Signal</keyword>
<comment type="pathway">
    <text evidence="1">Protein modification; protein ubiquitination.</text>
</comment>
<evidence type="ECO:0000313" key="7">
    <source>
        <dbReference type="Proteomes" id="UP000650616"/>
    </source>
</evidence>
<dbReference type="NCBIfam" id="TIGR03804">
    <property type="entry name" value="para_beta_helix"/>
    <property type="match status" value="2"/>
</dbReference>
<reference evidence="6 7" key="1">
    <citation type="submission" date="2015-08" db="EMBL/GenBank/DDBJ databases">
        <title>Comparative genomics of the Campylobacter concisus group.</title>
        <authorList>
            <person name="Yee E."/>
            <person name="Chapman M.H."/>
            <person name="Huynh S."/>
            <person name="Bono J.L."/>
            <person name="On S.L."/>
            <person name="St Leger J."/>
            <person name="Foster G."/>
            <person name="Parker C.T."/>
            <person name="Miller W.G."/>
        </authorList>
    </citation>
    <scope>NUCLEOTIDE SEQUENCE [LARGE SCALE GENOMIC DNA]</scope>
    <source>
        <strain evidence="6 7">RM9337</strain>
    </source>
</reference>
<dbReference type="PANTHER" id="PTHR22990:SF15">
    <property type="entry name" value="F-BOX ONLY PROTEIN 10"/>
    <property type="match status" value="1"/>
</dbReference>
<dbReference type="InterPro" id="IPR022441">
    <property type="entry name" value="Para_beta_helix_rpt-2"/>
</dbReference>
<feature type="chain" id="PRO_5043845516" evidence="4">
    <location>
        <begin position="22"/>
        <end position="409"/>
    </location>
</feature>
<dbReference type="Gene3D" id="2.160.20.10">
    <property type="entry name" value="Single-stranded right-handed beta-helix, Pectin lyase-like"/>
    <property type="match status" value="1"/>
</dbReference>
<name>A0AAW3ZWP3_9BACT</name>
<dbReference type="PANTHER" id="PTHR22990">
    <property type="entry name" value="F-BOX ONLY PROTEIN"/>
    <property type="match status" value="1"/>
</dbReference>
<dbReference type="RefSeq" id="WP_170015623.1">
    <property type="nucleotide sequence ID" value="NZ_CP012545.1"/>
</dbReference>
<proteinExistence type="predicted"/>
<evidence type="ECO:0000313" key="6">
    <source>
        <dbReference type="EMBL" id="MBE3607638.1"/>
    </source>
</evidence>
<evidence type="ECO:0000256" key="4">
    <source>
        <dbReference type="SAM" id="SignalP"/>
    </source>
</evidence>
<dbReference type="InterPro" id="IPR011050">
    <property type="entry name" value="Pectin_lyase_fold/virulence"/>
</dbReference>
<dbReference type="InterPro" id="IPR006626">
    <property type="entry name" value="PbH1"/>
</dbReference>
<dbReference type="InterPro" id="IPR051550">
    <property type="entry name" value="SCF-Subunits/Alg-Epimerases"/>
</dbReference>
<evidence type="ECO:0000259" key="5">
    <source>
        <dbReference type="Pfam" id="PF05048"/>
    </source>
</evidence>
<keyword evidence="2" id="KW-0677">Repeat</keyword>
<feature type="signal peptide" evidence="4">
    <location>
        <begin position="1"/>
        <end position="21"/>
    </location>
</feature>
<keyword evidence="3" id="KW-0833">Ubl conjugation pathway</keyword>
<sequence>MKFLLLVFMIATFGLSNPLQEAINLAKDGDTLWLNDGIYSGNVVVDKAITIIGKGQNVVIKGDKTSSVIKVTSKNVKLINLNIEGSGISQMTLDAGISCLNGNNLLVEKNRIKDVLFGVELSQCNGSIIRDNNITSKEGFDIPQRGDAIRAWYSHENLIEKNYVYNSRDIVAWFSSSNTIRGNYGHGNRYAIHTMYSSNNLIEENKFSYGAVGMYFMFSTKSLVKNNTIIGSSGAFGVGIALKDVSDFDIKDNILLYNARGFYLDRSPLNPGALNSFENNQILHNIVGVQLHATQERSIFLNNDFIGNMDTAINDTPGSKIDQIYWEGNYFDEYEGYDLDRNGIGDVSYVNFVYADRLWQYYPTLRFFYGSSIISGLNFLAKLAPFSEPIKLLEDKSPKMKPNKEKTSV</sequence>
<evidence type="ECO:0000256" key="2">
    <source>
        <dbReference type="ARBA" id="ARBA00022737"/>
    </source>
</evidence>
<dbReference type="InterPro" id="IPR007742">
    <property type="entry name" value="NosD_dom"/>
</dbReference>
<keyword evidence="7" id="KW-1185">Reference proteome</keyword>